<dbReference type="GO" id="GO:0005576">
    <property type="term" value="C:extracellular region"/>
    <property type="evidence" value="ECO:0007669"/>
    <property type="project" value="UniProtKB-SubCell"/>
</dbReference>
<proteinExistence type="inferred from homology"/>
<keyword evidence="6" id="KW-0325">Glycoprotein</keyword>
<dbReference type="Pfam" id="PF20684">
    <property type="entry name" value="Fung_rhodopsin"/>
    <property type="match status" value="1"/>
</dbReference>
<feature type="region of interest" description="Disordered" evidence="15">
    <location>
        <begin position="420"/>
        <end position="439"/>
    </location>
</feature>
<feature type="disulfide bond" evidence="14">
    <location>
        <begin position="52"/>
        <end position="85"/>
    </location>
</feature>
<evidence type="ECO:0000256" key="8">
    <source>
        <dbReference type="ARBA" id="ARBA00022729"/>
    </source>
</evidence>
<evidence type="ECO:0000256" key="6">
    <source>
        <dbReference type="ARBA" id="ARBA00022622"/>
    </source>
</evidence>
<dbReference type="SMART" id="SM00747">
    <property type="entry name" value="CFEM"/>
    <property type="match status" value="1"/>
</dbReference>
<evidence type="ECO:0000256" key="12">
    <source>
        <dbReference type="ARBA" id="ARBA00023288"/>
    </source>
</evidence>
<evidence type="ECO:0000256" key="11">
    <source>
        <dbReference type="ARBA" id="ARBA00023157"/>
    </source>
</evidence>
<name>A0A6A6GK01_9PEZI</name>
<feature type="transmembrane region" description="Helical" evidence="16">
    <location>
        <begin position="102"/>
        <end position="121"/>
    </location>
</feature>
<dbReference type="InterPro" id="IPR008427">
    <property type="entry name" value="Extracellular_membr_CFEM_dom"/>
</dbReference>
<keyword evidence="8 17" id="KW-0732">Signal</keyword>
<organism evidence="19 20">
    <name type="scientific">Elsinoe ampelina</name>
    <dbReference type="NCBI Taxonomy" id="302913"/>
    <lineage>
        <taxon>Eukaryota</taxon>
        <taxon>Fungi</taxon>
        <taxon>Dikarya</taxon>
        <taxon>Ascomycota</taxon>
        <taxon>Pezizomycotina</taxon>
        <taxon>Dothideomycetes</taxon>
        <taxon>Dothideomycetidae</taxon>
        <taxon>Myriangiales</taxon>
        <taxon>Elsinoaceae</taxon>
        <taxon>Elsinoe</taxon>
    </lineage>
</organism>
<evidence type="ECO:0000313" key="20">
    <source>
        <dbReference type="Proteomes" id="UP000799538"/>
    </source>
</evidence>
<accession>A0A6A6GK01</accession>
<keyword evidence="9 16" id="KW-1133">Transmembrane helix</keyword>
<keyword evidence="5" id="KW-0964">Secreted</keyword>
<dbReference type="Pfam" id="PF05730">
    <property type="entry name" value="CFEM"/>
    <property type="match status" value="1"/>
</dbReference>
<feature type="transmembrane region" description="Helical" evidence="16">
    <location>
        <begin position="209"/>
        <end position="230"/>
    </location>
</feature>
<dbReference type="PANTHER" id="PTHR33048:SF143">
    <property type="entry name" value="EXTRACELLULAR MEMBRANE PROTEIN CFEM DOMAIN-CONTAINING PROTEIN-RELATED"/>
    <property type="match status" value="1"/>
</dbReference>
<comment type="subcellular location">
    <subcellularLocation>
        <location evidence="2">Membrane</location>
        <topology evidence="2">Lipid-anchor</topology>
        <topology evidence="2">GPI-anchor</topology>
    </subcellularLocation>
    <subcellularLocation>
        <location evidence="1">Membrane</location>
        <topology evidence="1">Multi-pass membrane protein</topology>
    </subcellularLocation>
    <subcellularLocation>
        <location evidence="3">Secreted</location>
    </subcellularLocation>
</comment>
<evidence type="ECO:0000256" key="10">
    <source>
        <dbReference type="ARBA" id="ARBA00023136"/>
    </source>
</evidence>
<dbReference type="PROSITE" id="PS52012">
    <property type="entry name" value="CFEM"/>
    <property type="match status" value="1"/>
</dbReference>
<keyword evidence="6" id="KW-0336">GPI-anchor</keyword>
<dbReference type="InterPro" id="IPR049326">
    <property type="entry name" value="Rhodopsin_dom_fungi"/>
</dbReference>
<evidence type="ECO:0000256" key="16">
    <source>
        <dbReference type="SAM" id="Phobius"/>
    </source>
</evidence>
<dbReference type="AlphaFoldDB" id="A0A6A6GK01"/>
<evidence type="ECO:0000256" key="15">
    <source>
        <dbReference type="SAM" id="MobiDB-lite"/>
    </source>
</evidence>
<comment type="similarity">
    <text evidence="4">Belongs to the RBT5 family.</text>
</comment>
<evidence type="ECO:0000256" key="2">
    <source>
        <dbReference type="ARBA" id="ARBA00004589"/>
    </source>
</evidence>
<feature type="transmembrane region" description="Helical" evidence="16">
    <location>
        <begin position="133"/>
        <end position="152"/>
    </location>
</feature>
<dbReference type="Proteomes" id="UP000799538">
    <property type="component" value="Unassembled WGS sequence"/>
</dbReference>
<evidence type="ECO:0000256" key="3">
    <source>
        <dbReference type="ARBA" id="ARBA00004613"/>
    </source>
</evidence>
<evidence type="ECO:0000313" key="19">
    <source>
        <dbReference type="EMBL" id="KAF2226021.1"/>
    </source>
</evidence>
<dbReference type="EMBL" id="ML992503">
    <property type="protein sequence ID" value="KAF2226021.1"/>
    <property type="molecule type" value="Genomic_DNA"/>
</dbReference>
<dbReference type="PANTHER" id="PTHR33048">
    <property type="entry name" value="PTH11-LIKE INTEGRAL MEMBRANE PROTEIN (AFU_ORTHOLOGUE AFUA_5G11245)"/>
    <property type="match status" value="1"/>
</dbReference>
<feature type="disulfide bond" evidence="14">
    <location>
        <begin position="43"/>
        <end position="50"/>
    </location>
</feature>
<feature type="transmembrane region" description="Helical" evidence="16">
    <location>
        <begin position="330"/>
        <end position="353"/>
    </location>
</feature>
<reference evidence="20" key="1">
    <citation type="journal article" date="2020" name="Stud. Mycol.">
        <title>101 Dothideomycetes genomes: A test case for predicting lifestyles and emergence of pathogens.</title>
        <authorList>
            <person name="Haridas S."/>
            <person name="Albert R."/>
            <person name="Binder M."/>
            <person name="Bloem J."/>
            <person name="LaButti K."/>
            <person name="Salamov A."/>
            <person name="Andreopoulos B."/>
            <person name="Baker S."/>
            <person name="Barry K."/>
            <person name="Bills G."/>
            <person name="Bluhm B."/>
            <person name="Cannon C."/>
            <person name="Castanera R."/>
            <person name="Culley D."/>
            <person name="Daum C."/>
            <person name="Ezra D."/>
            <person name="Gonzalez J."/>
            <person name="Henrissat B."/>
            <person name="Kuo A."/>
            <person name="Liang C."/>
            <person name="Lipzen A."/>
            <person name="Lutzoni F."/>
            <person name="Magnuson J."/>
            <person name="Mondo S."/>
            <person name="Nolan M."/>
            <person name="Ohm R."/>
            <person name="Pangilinan J."/>
            <person name="Park H.-J."/>
            <person name="Ramirez L."/>
            <person name="Alfaro M."/>
            <person name="Sun H."/>
            <person name="Tritt A."/>
            <person name="Yoshinaga Y."/>
            <person name="Zwiers L.-H."/>
            <person name="Turgeon B."/>
            <person name="Goodwin S."/>
            <person name="Spatafora J."/>
            <person name="Crous P."/>
            <person name="Grigoriev I."/>
        </authorList>
    </citation>
    <scope>NUCLEOTIDE SEQUENCE [LARGE SCALE GENOMIC DNA]</scope>
    <source>
        <strain evidence="20">CECT 20119</strain>
    </source>
</reference>
<evidence type="ECO:0000256" key="5">
    <source>
        <dbReference type="ARBA" id="ARBA00022525"/>
    </source>
</evidence>
<feature type="disulfide bond" evidence="14">
    <location>
        <begin position="29"/>
        <end position="69"/>
    </location>
</feature>
<feature type="transmembrane region" description="Helical" evidence="16">
    <location>
        <begin position="290"/>
        <end position="310"/>
    </location>
</feature>
<sequence length="439" mass="48990">MAPLPRLVLSFLLLCFATTTIAQQTYPPCAATCLATALSQNICELSDRKCLCTNPQFQSVASTCIAKSCIIPDVLIAKNVSATNCGAPVRNRAPDYAHISNALAALALVFVVIRFVTKLFIVKAELGWDDWSVLATLVAAAPSAFITPYGMIPNGLGRDMWTLTANQIYTVIEYFYIMAWLYFLQITLLKLSLLFFYLRVFPRTEIRRLLWGTIVFVSVWGLSFVLIAVFQCRPIHYFWTKWDGLHKGTCLSANKVSWANAGFSIALDLWILAIPMWEIRQLKMHWKKKIGVAVMFGVGTFVTVVSVIRLQTLVEFAKSANATWEFTAVSIWSTIEITVGIICACLPTVRLLVVKLWPRLAGTTIKSKTTYGETHRSGNKSQANRSRLVVGGTQMDPGDIELLGEDKDQGIVVKTHYVVERSSEEGSVEQAQEQKQERK</sequence>
<gene>
    <name evidence="19" type="ORF">BDZ85DRAFT_288240</name>
</gene>
<dbReference type="GO" id="GO:0046872">
    <property type="term" value="F:metal ion binding"/>
    <property type="evidence" value="ECO:0007669"/>
    <property type="project" value="UniProtKB-UniRule"/>
</dbReference>
<protein>
    <submittedName>
        <fullName evidence="19">CFEM domain-containing protein</fullName>
    </submittedName>
</protein>
<evidence type="ECO:0000256" key="13">
    <source>
        <dbReference type="ARBA" id="ARBA00038359"/>
    </source>
</evidence>
<dbReference type="OrthoDB" id="5378633at2759"/>
<dbReference type="GO" id="GO:0098552">
    <property type="term" value="C:side of membrane"/>
    <property type="evidence" value="ECO:0007669"/>
    <property type="project" value="UniProtKB-KW"/>
</dbReference>
<comment type="similarity">
    <text evidence="13">Belongs to the SAT4 family.</text>
</comment>
<feature type="signal peptide" evidence="17">
    <location>
        <begin position="1"/>
        <end position="22"/>
    </location>
</feature>
<keyword evidence="14" id="KW-0479">Metal-binding</keyword>
<keyword evidence="11 14" id="KW-1015">Disulfide bond</keyword>
<keyword evidence="7 16" id="KW-0812">Transmembrane</keyword>
<evidence type="ECO:0000259" key="18">
    <source>
        <dbReference type="PROSITE" id="PS52012"/>
    </source>
</evidence>
<evidence type="ECO:0000256" key="17">
    <source>
        <dbReference type="SAM" id="SignalP"/>
    </source>
</evidence>
<feature type="region of interest" description="Disordered" evidence="15">
    <location>
        <begin position="369"/>
        <end position="392"/>
    </location>
</feature>
<keyword evidence="20" id="KW-1185">Reference proteome</keyword>
<feature type="transmembrane region" description="Helical" evidence="16">
    <location>
        <begin position="172"/>
        <end position="197"/>
    </location>
</feature>
<evidence type="ECO:0000256" key="7">
    <source>
        <dbReference type="ARBA" id="ARBA00022692"/>
    </source>
</evidence>
<feature type="transmembrane region" description="Helical" evidence="16">
    <location>
        <begin position="258"/>
        <end position="278"/>
    </location>
</feature>
<keyword evidence="14" id="KW-0408">Iron</keyword>
<feature type="binding site" description="axial binding residue" evidence="14">
    <location>
        <position position="47"/>
    </location>
    <ligand>
        <name>heme</name>
        <dbReference type="ChEBI" id="CHEBI:30413"/>
    </ligand>
    <ligandPart>
        <name>Fe</name>
        <dbReference type="ChEBI" id="CHEBI:18248"/>
    </ligandPart>
</feature>
<evidence type="ECO:0000256" key="4">
    <source>
        <dbReference type="ARBA" id="ARBA00010031"/>
    </source>
</evidence>
<evidence type="ECO:0000256" key="1">
    <source>
        <dbReference type="ARBA" id="ARBA00004141"/>
    </source>
</evidence>
<feature type="disulfide bond" evidence="14">
    <location>
        <begin position="33"/>
        <end position="64"/>
    </location>
</feature>
<keyword evidence="12" id="KW-0449">Lipoprotein</keyword>
<feature type="domain" description="CFEM" evidence="18">
    <location>
        <begin position="1"/>
        <end position="108"/>
    </location>
</feature>
<keyword evidence="14" id="KW-0349">Heme</keyword>
<evidence type="ECO:0000256" key="9">
    <source>
        <dbReference type="ARBA" id="ARBA00022989"/>
    </source>
</evidence>
<keyword evidence="10 16" id="KW-0472">Membrane</keyword>
<dbReference type="InterPro" id="IPR052337">
    <property type="entry name" value="SAT4-like"/>
</dbReference>
<evidence type="ECO:0000256" key="14">
    <source>
        <dbReference type="PROSITE-ProRule" id="PRU01356"/>
    </source>
</evidence>
<feature type="chain" id="PRO_5025410391" evidence="17">
    <location>
        <begin position="23"/>
        <end position="439"/>
    </location>
</feature>